<protein>
    <submittedName>
        <fullName evidence="2">Uncharacterized protein</fullName>
    </submittedName>
</protein>
<keyword evidence="1" id="KW-0732">Signal</keyword>
<feature type="chain" id="PRO_5046722907" evidence="1">
    <location>
        <begin position="19"/>
        <end position="238"/>
    </location>
</feature>
<dbReference type="Proteomes" id="UP001216828">
    <property type="component" value="Chromosome"/>
</dbReference>
<proteinExistence type="predicted"/>
<reference evidence="2 3" key="1">
    <citation type="submission" date="2021-08" db="EMBL/GenBank/DDBJ databases">
        <title>Stenotrophomonas forensis sp. nov., isolated from contaminated viral transport media.</title>
        <authorList>
            <person name="Nguyen S.V."/>
            <person name="Edwards D."/>
            <person name="Scott S."/>
            <person name="Doss J."/>
            <person name="Merid S."/>
            <person name="Zelaya E."/>
            <person name="Maza C."/>
            <person name="Mann M."/>
            <person name="Hamilton B."/>
            <person name="Blackwell R."/>
            <person name="Tran A."/>
            <person name="Hauser J."/>
        </authorList>
    </citation>
    <scope>NUCLEOTIDE SEQUENCE [LARGE SCALE GENOMIC DNA]</scope>
    <source>
        <strain evidence="2 3">DFS-20110405</strain>
    </source>
</reference>
<sequence length="238" mass="25506">MRLIVLIFCLFLSAPAAAELVTVAGTIRQDPHDRSKWTFVEDARHKPVGFAPTVVAKGTDLILQFSPAFGRVVSFITAPDETMASQLGVSVGSSVDPDAVVIRLSITQSVTGQVWWDNGWHHQVDSLVTGPRDVEAPKFVGSTLLIRADELPGTGLQLSPWTRDGKVVPYVPAVRLAVRNSFSVAFLDGAAFASTPNERMAFTYTKVVSGPVRVDGGGGPTGLALFSGNIWVMGVMER</sequence>
<evidence type="ECO:0000313" key="3">
    <source>
        <dbReference type="Proteomes" id="UP001216828"/>
    </source>
</evidence>
<feature type="signal peptide" evidence="1">
    <location>
        <begin position="1"/>
        <end position="18"/>
    </location>
</feature>
<evidence type="ECO:0000313" key="2">
    <source>
        <dbReference type="EMBL" id="WDM62842.1"/>
    </source>
</evidence>
<name>A0ABY7XYP1_9GAMM</name>
<dbReference type="EMBL" id="CP082270">
    <property type="protein sequence ID" value="WDM62842.1"/>
    <property type="molecule type" value="Genomic_DNA"/>
</dbReference>
<organism evidence="2 3">
    <name type="scientific">Stenotrophomonas forensis</name>
    <dbReference type="NCBI Taxonomy" id="2871169"/>
    <lineage>
        <taxon>Bacteria</taxon>
        <taxon>Pseudomonadati</taxon>
        <taxon>Pseudomonadota</taxon>
        <taxon>Gammaproteobacteria</taxon>
        <taxon>Lysobacterales</taxon>
        <taxon>Lysobacteraceae</taxon>
        <taxon>Stenotrophomonas</taxon>
        <taxon>Stenotrophomonas maltophilia group</taxon>
    </lineage>
</organism>
<gene>
    <name evidence="2" type="ORF">K5L94_17270</name>
</gene>
<dbReference type="RefSeq" id="WP_164087150.1">
    <property type="nucleotide sequence ID" value="NZ_CP082270.1"/>
</dbReference>
<keyword evidence="3" id="KW-1185">Reference proteome</keyword>
<accession>A0ABY7XYP1</accession>
<evidence type="ECO:0000256" key="1">
    <source>
        <dbReference type="SAM" id="SignalP"/>
    </source>
</evidence>